<dbReference type="Proteomes" id="UP000016933">
    <property type="component" value="Unassembled WGS sequence"/>
</dbReference>
<gene>
    <name evidence="1" type="ORF">DOTSEDRAFT_39653</name>
</gene>
<evidence type="ECO:0000313" key="1">
    <source>
        <dbReference type="EMBL" id="EME38119.1"/>
    </source>
</evidence>
<dbReference type="HOGENOM" id="CLU_1677843_0_0_1"/>
<organism evidence="1 2">
    <name type="scientific">Dothistroma septosporum (strain NZE10 / CBS 128990)</name>
    <name type="common">Red band needle blight fungus</name>
    <name type="synonym">Mycosphaerella pini</name>
    <dbReference type="NCBI Taxonomy" id="675120"/>
    <lineage>
        <taxon>Eukaryota</taxon>
        <taxon>Fungi</taxon>
        <taxon>Dikarya</taxon>
        <taxon>Ascomycota</taxon>
        <taxon>Pezizomycotina</taxon>
        <taxon>Dothideomycetes</taxon>
        <taxon>Dothideomycetidae</taxon>
        <taxon>Mycosphaerellales</taxon>
        <taxon>Mycosphaerellaceae</taxon>
        <taxon>Dothistroma</taxon>
    </lineage>
</organism>
<dbReference type="AlphaFoldDB" id="M2YHV9"/>
<sequence length="157" mass="17444">MVCAYPSHRALAFAAYADQAQEIMDAKSTGIMLGRALSSRNDRPLAGVTQCHVGEVDMLSGFASCACWPALNSGDKDWDPPCREVYFDLTFSTSRYHCARRDACCYYGTSYSACKMCTRGTIPRDMTLSSFDMKFSLLSADHLLLIYTFTTTHSKQP</sequence>
<proteinExistence type="predicted"/>
<dbReference type="EMBL" id="KB446548">
    <property type="protein sequence ID" value="EME38119.1"/>
    <property type="molecule type" value="Genomic_DNA"/>
</dbReference>
<accession>M2YHV9</accession>
<reference evidence="2" key="1">
    <citation type="journal article" date="2012" name="PLoS Genet.">
        <title>The genomes of the fungal plant pathogens Cladosporium fulvum and Dothistroma septosporum reveal adaptation to different hosts and lifestyles but also signatures of common ancestry.</title>
        <authorList>
            <person name="de Wit P.J.G.M."/>
            <person name="van der Burgt A."/>
            <person name="Oekmen B."/>
            <person name="Stergiopoulos I."/>
            <person name="Abd-Elsalam K.A."/>
            <person name="Aerts A.L."/>
            <person name="Bahkali A.H."/>
            <person name="Beenen H.G."/>
            <person name="Chettri P."/>
            <person name="Cox M.P."/>
            <person name="Datema E."/>
            <person name="de Vries R.P."/>
            <person name="Dhillon B."/>
            <person name="Ganley A.R."/>
            <person name="Griffiths S.A."/>
            <person name="Guo Y."/>
            <person name="Hamelin R.C."/>
            <person name="Henrissat B."/>
            <person name="Kabir M.S."/>
            <person name="Jashni M.K."/>
            <person name="Kema G."/>
            <person name="Klaubauf S."/>
            <person name="Lapidus A."/>
            <person name="Levasseur A."/>
            <person name="Lindquist E."/>
            <person name="Mehrabi R."/>
            <person name="Ohm R.A."/>
            <person name="Owen T.J."/>
            <person name="Salamov A."/>
            <person name="Schwelm A."/>
            <person name="Schijlen E."/>
            <person name="Sun H."/>
            <person name="van den Burg H.A."/>
            <person name="van Ham R.C.H.J."/>
            <person name="Zhang S."/>
            <person name="Goodwin S.B."/>
            <person name="Grigoriev I.V."/>
            <person name="Collemare J."/>
            <person name="Bradshaw R.E."/>
        </authorList>
    </citation>
    <scope>NUCLEOTIDE SEQUENCE [LARGE SCALE GENOMIC DNA]</scope>
    <source>
        <strain evidence="2">NZE10 / CBS 128990</strain>
    </source>
</reference>
<protein>
    <submittedName>
        <fullName evidence="1">Uncharacterized protein</fullName>
    </submittedName>
</protein>
<evidence type="ECO:0000313" key="2">
    <source>
        <dbReference type="Proteomes" id="UP000016933"/>
    </source>
</evidence>
<reference evidence="1 2" key="2">
    <citation type="journal article" date="2012" name="PLoS Pathog.">
        <title>Diverse lifestyles and strategies of plant pathogenesis encoded in the genomes of eighteen Dothideomycetes fungi.</title>
        <authorList>
            <person name="Ohm R.A."/>
            <person name="Feau N."/>
            <person name="Henrissat B."/>
            <person name="Schoch C.L."/>
            <person name="Horwitz B.A."/>
            <person name="Barry K.W."/>
            <person name="Condon B.J."/>
            <person name="Copeland A.C."/>
            <person name="Dhillon B."/>
            <person name="Glaser F."/>
            <person name="Hesse C.N."/>
            <person name="Kosti I."/>
            <person name="LaButti K."/>
            <person name="Lindquist E.A."/>
            <person name="Lucas S."/>
            <person name="Salamov A.A."/>
            <person name="Bradshaw R.E."/>
            <person name="Ciuffetti L."/>
            <person name="Hamelin R.C."/>
            <person name="Kema G.H.J."/>
            <person name="Lawrence C."/>
            <person name="Scott J.A."/>
            <person name="Spatafora J.W."/>
            <person name="Turgeon B.G."/>
            <person name="de Wit P.J.G.M."/>
            <person name="Zhong S."/>
            <person name="Goodwin S.B."/>
            <person name="Grigoriev I.V."/>
        </authorList>
    </citation>
    <scope>NUCLEOTIDE SEQUENCE [LARGE SCALE GENOMIC DNA]</scope>
    <source>
        <strain evidence="2">NZE10 / CBS 128990</strain>
    </source>
</reference>
<name>M2YHV9_DOTSN</name>
<keyword evidence="2" id="KW-1185">Reference proteome</keyword>